<keyword evidence="1" id="KW-1133">Transmembrane helix</keyword>
<name>A0AAN8JNR4_PATCE</name>
<dbReference type="InterPro" id="IPR042983">
    <property type="entry name" value="PKDCC"/>
</dbReference>
<dbReference type="InterPro" id="IPR011009">
    <property type="entry name" value="Kinase-like_dom_sf"/>
</dbReference>
<dbReference type="PANTHER" id="PTHR46448">
    <property type="entry name" value="PROTEIN KINASE DOMAIN-CONTAINING PROTEIN"/>
    <property type="match status" value="1"/>
</dbReference>
<keyword evidence="4" id="KW-1185">Reference proteome</keyword>
<dbReference type="AlphaFoldDB" id="A0AAN8JNR4"/>
<dbReference type="GO" id="GO:0005576">
    <property type="term" value="C:extracellular region"/>
    <property type="evidence" value="ECO:0007669"/>
    <property type="project" value="TreeGrafter"/>
</dbReference>
<sequence>MNWKRGRHRRSSSADNVWYVAGSCIVFFLLGNLLMFQTYHGFVENRGERSMHGDSLQDHPISIKDLTGKLLGRPLMIKYQLDQYSVFESRLRKLMENTQDSGRGDIFTHHLSTTETKFDKNGNRLLNCGDIDNITDKEYIASGWTKAVYKGIYKGSPVAVKTVDIRGQDVGSCVEQGRTVEDCYWKAAQKIINEIVILQGIPHDNIIKVIGFCVPKKDADKDGRTVVMVTELGETIDLIKLLQMSWEDRLRISHDVTNLMEFLANTPYGSVSMNDYRRQQFVLVNGQLKLSDVDDVGFDEPSCINDNECTVVFSSSNFTKHLSCIGGYCLGYNEHRNLFNTGRHFTTFLLPHGAPLLLKPHIEQVVNAYSNLTLNSGLLVDKMNTIVNLYKSGNYLNRTAPEQHKTEFLKHTRSDLPGQHDYRCRFSMSGVGCTVSVFDQREAEDICKIDPECKGFVITDQTTWAGRKIVHLKNGIGKISTNENTDLLIKPS</sequence>
<keyword evidence="1" id="KW-0472">Membrane</keyword>
<dbReference type="InterPro" id="IPR000719">
    <property type="entry name" value="Prot_kinase_dom"/>
</dbReference>
<comment type="caution">
    <text evidence="3">The sequence shown here is derived from an EMBL/GenBank/DDBJ whole genome shotgun (WGS) entry which is preliminary data.</text>
</comment>
<dbReference type="GO" id="GO:0004715">
    <property type="term" value="F:non-membrane spanning protein tyrosine kinase activity"/>
    <property type="evidence" value="ECO:0007669"/>
    <property type="project" value="InterPro"/>
</dbReference>
<keyword evidence="1" id="KW-0812">Transmembrane</keyword>
<protein>
    <recommendedName>
        <fullName evidence="2">Protein kinase domain-containing protein</fullName>
    </recommendedName>
</protein>
<evidence type="ECO:0000256" key="1">
    <source>
        <dbReference type="SAM" id="Phobius"/>
    </source>
</evidence>
<feature type="transmembrane region" description="Helical" evidence="1">
    <location>
        <begin position="16"/>
        <end position="36"/>
    </location>
</feature>
<evidence type="ECO:0000259" key="2">
    <source>
        <dbReference type="PROSITE" id="PS50011"/>
    </source>
</evidence>
<dbReference type="GO" id="GO:0005524">
    <property type="term" value="F:ATP binding"/>
    <property type="evidence" value="ECO:0007669"/>
    <property type="project" value="InterPro"/>
</dbReference>
<dbReference type="SUPFAM" id="SSF56112">
    <property type="entry name" value="Protein kinase-like (PK-like)"/>
    <property type="match status" value="1"/>
</dbReference>
<accession>A0AAN8JNR4</accession>
<evidence type="ECO:0000313" key="4">
    <source>
        <dbReference type="Proteomes" id="UP001347796"/>
    </source>
</evidence>
<dbReference type="Proteomes" id="UP001347796">
    <property type="component" value="Unassembled WGS sequence"/>
</dbReference>
<gene>
    <name evidence="3" type="ORF">SNE40_009378</name>
</gene>
<dbReference type="EMBL" id="JAZGQO010000007">
    <property type="protein sequence ID" value="KAK6181547.1"/>
    <property type="molecule type" value="Genomic_DNA"/>
</dbReference>
<dbReference type="PANTHER" id="PTHR46448:SF1">
    <property type="entry name" value="PROTEIN KINASE DOMAIN-CONTAINING PROTEIN"/>
    <property type="match status" value="1"/>
</dbReference>
<dbReference type="GO" id="GO:0001501">
    <property type="term" value="P:skeletal system development"/>
    <property type="evidence" value="ECO:0007669"/>
    <property type="project" value="TreeGrafter"/>
</dbReference>
<reference evidence="3 4" key="1">
    <citation type="submission" date="2024-01" db="EMBL/GenBank/DDBJ databases">
        <title>The genome of the rayed Mediterranean limpet Patella caerulea (Linnaeus, 1758).</title>
        <authorList>
            <person name="Anh-Thu Weber A."/>
            <person name="Halstead-Nussloch G."/>
        </authorList>
    </citation>
    <scope>NUCLEOTIDE SEQUENCE [LARGE SCALE GENOMIC DNA]</scope>
    <source>
        <strain evidence="3">AATW-2023a</strain>
        <tissue evidence="3">Whole specimen</tissue>
    </source>
</reference>
<dbReference type="Gene3D" id="1.10.510.10">
    <property type="entry name" value="Transferase(Phosphotransferase) domain 1"/>
    <property type="match status" value="1"/>
</dbReference>
<proteinExistence type="predicted"/>
<organism evidence="3 4">
    <name type="scientific">Patella caerulea</name>
    <name type="common">Rayed Mediterranean limpet</name>
    <dbReference type="NCBI Taxonomy" id="87958"/>
    <lineage>
        <taxon>Eukaryota</taxon>
        <taxon>Metazoa</taxon>
        <taxon>Spiralia</taxon>
        <taxon>Lophotrochozoa</taxon>
        <taxon>Mollusca</taxon>
        <taxon>Gastropoda</taxon>
        <taxon>Patellogastropoda</taxon>
        <taxon>Patelloidea</taxon>
        <taxon>Patellidae</taxon>
        <taxon>Patella</taxon>
    </lineage>
</organism>
<feature type="domain" description="Protein kinase" evidence="2">
    <location>
        <begin position="134"/>
        <end position="409"/>
    </location>
</feature>
<evidence type="ECO:0000313" key="3">
    <source>
        <dbReference type="EMBL" id="KAK6181547.1"/>
    </source>
</evidence>
<dbReference type="PROSITE" id="PS50011">
    <property type="entry name" value="PROTEIN_KINASE_DOM"/>
    <property type="match status" value="1"/>
</dbReference>